<evidence type="ECO:0000259" key="3">
    <source>
        <dbReference type="Pfam" id="PF12850"/>
    </source>
</evidence>
<dbReference type="InterPro" id="IPR041802">
    <property type="entry name" value="MPP_YfcE"/>
</dbReference>
<dbReference type="GO" id="GO:0016787">
    <property type="term" value="F:hydrolase activity"/>
    <property type="evidence" value="ECO:0007669"/>
    <property type="project" value="UniProtKB-UniRule"/>
</dbReference>
<dbReference type="Pfam" id="PF12850">
    <property type="entry name" value="Metallophos_2"/>
    <property type="match status" value="1"/>
</dbReference>
<comment type="cofactor">
    <cofactor evidence="2">
        <name>a divalent metal cation</name>
        <dbReference type="ChEBI" id="CHEBI:60240"/>
    </cofactor>
</comment>
<dbReference type="InterPro" id="IPR029052">
    <property type="entry name" value="Metallo-depent_PP-like"/>
</dbReference>
<evidence type="ECO:0000256" key="2">
    <source>
        <dbReference type="RuleBase" id="RU362039"/>
    </source>
</evidence>
<feature type="domain" description="Calcineurin-like phosphoesterase" evidence="3">
    <location>
        <begin position="3"/>
        <end position="144"/>
    </location>
</feature>
<sequence>MAKVLILSDSHGLTDELDKIKARHDVDYRIHCGDSELDLDEPPMAGFYTVMGNCDFDTRYPEEQMLSINGLTFFIVHGHLHQVKANLMHVSYRAEELGAQIICFGHTHLAGAVQQGDQLLINPGSIRLPRMRKEKTYAIMEWESKASISVEFFTADGKVIDDLQYEAKL</sequence>
<dbReference type="CDD" id="cd00841">
    <property type="entry name" value="MPP_YfcE"/>
    <property type="match status" value="1"/>
</dbReference>
<keyword evidence="2" id="KW-0479">Metal-binding</keyword>
<reference evidence="5" key="2">
    <citation type="submission" date="2014-05" db="EMBL/GenBank/DDBJ databases">
        <title>Draft genome sequence of Virgibacillus massiliensis Vm-5.</title>
        <authorList>
            <person name="Khelaifia S."/>
            <person name="Croce O."/>
            <person name="Lagier J.C."/>
            <person name="Raoult D."/>
        </authorList>
    </citation>
    <scope>NUCLEOTIDE SEQUENCE [LARGE SCALE GENOMIC DNA]</scope>
    <source>
        <strain evidence="5">Vm-5</strain>
    </source>
</reference>
<dbReference type="RefSeq" id="WP_038243362.1">
    <property type="nucleotide sequence ID" value="NZ_BNER01000002.1"/>
</dbReference>
<evidence type="ECO:0000313" key="5">
    <source>
        <dbReference type="Proteomes" id="UP000028875"/>
    </source>
</evidence>
<dbReference type="EC" id="3.1.4.-" evidence="2"/>
<dbReference type="InterPro" id="IPR024654">
    <property type="entry name" value="Calcineurin-like_PHP_lpxH"/>
</dbReference>
<comment type="caution">
    <text evidence="4">The sequence shown here is derived from an EMBL/GenBank/DDBJ whole genome shotgun (WGS) entry which is preliminary data.</text>
</comment>
<organism evidence="4 5">
    <name type="scientific">Virgibacillus massiliensis</name>
    <dbReference type="NCBI Taxonomy" id="1462526"/>
    <lineage>
        <taxon>Bacteria</taxon>
        <taxon>Bacillati</taxon>
        <taxon>Bacillota</taxon>
        <taxon>Bacilli</taxon>
        <taxon>Bacillales</taxon>
        <taxon>Bacillaceae</taxon>
        <taxon>Virgibacillus</taxon>
    </lineage>
</organism>
<dbReference type="PANTHER" id="PTHR11124">
    <property type="entry name" value="VACUOLAR SORTING PROTEIN VPS29"/>
    <property type="match status" value="1"/>
</dbReference>
<dbReference type="InterPro" id="IPR000979">
    <property type="entry name" value="Phosphodiesterase_MJ0936/Vps29"/>
</dbReference>
<keyword evidence="5" id="KW-1185">Reference proteome</keyword>
<evidence type="ECO:0000256" key="1">
    <source>
        <dbReference type="ARBA" id="ARBA00008950"/>
    </source>
</evidence>
<evidence type="ECO:0000313" key="4">
    <source>
        <dbReference type="EMBL" id="CDQ39407.1"/>
    </source>
</evidence>
<dbReference type="SUPFAM" id="SSF56300">
    <property type="entry name" value="Metallo-dependent phosphatases"/>
    <property type="match status" value="1"/>
</dbReference>
<comment type="similarity">
    <text evidence="1 2">Belongs to the metallophosphoesterase superfamily. YfcE family.</text>
</comment>
<reference evidence="4 5" key="1">
    <citation type="submission" date="2014-03" db="EMBL/GenBank/DDBJ databases">
        <authorList>
            <person name="Urmite Genomes U."/>
        </authorList>
    </citation>
    <scope>NUCLEOTIDE SEQUENCE [LARGE SCALE GENOMIC DNA]</scope>
    <source>
        <strain evidence="4 5">Vm-5</strain>
    </source>
</reference>
<proteinExistence type="inferred from homology"/>
<accession>A0A024QAW4</accession>
<gene>
    <name evidence="4" type="ORF">BN990_01705</name>
</gene>
<dbReference type="Gene3D" id="3.60.21.10">
    <property type="match status" value="1"/>
</dbReference>
<dbReference type="GO" id="GO:0046872">
    <property type="term" value="F:metal ion binding"/>
    <property type="evidence" value="ECO:0007669"/>
    <property type="project" value="UniProtKB-KW"/>
</dbReference>
<dbReference type="NCBIfam" id="TIGR00040">
    <property type="entry name" value="yfcE"/>
    <property type="match status" value="1"/>
</dbReference>
<dbReference type="OrthoDB" id="9800565at2"/>
<dbReference type="eggNOG" id="COG0622">
    <property type="taxonomic scope" value="Bacteria"/>
</dbReference>
<dbReference type="EMBL" id="CCDP010000001">
    <property type="protein sequence ID" value="CDQ39407.1"/>
    <property type="molecule type" value="Genomic_DNA"/>
</dbReference>
<dbReference type="STRING" id="1462526.BN990_01705"/>
<name>A0A024QAW4_9BACI</name>
<protein>
    <recommendedName>
        <fullName evidence="2">Phosphoesterase</fullName>
        <ecNumber evidence="2">3.1.4.-</ecNumber>
    </recommendedName>
</protein>
<dbReference type="AlphaFoldDB" id="A0A024QAW4"/>
<dbReference type="Proteomes" id="UP000028875">
    <property type="component" value="Unassembled WGS sequence"/>
</dbReference>